<dbReference type="PANTHER" id="PTHR35004">
    <property type="entry name" value="TRANSPOSASE RV3428C-RELATED"/>
    <property type="match status" value="1"/>
</dbReference>
<evidence type="ECO:0000313" key="3">
    <source>
        <dbReference type="EMBL" id="SEB31037.1"/>
    </source>
</evidence>
<name>A0A1H4IAF0_STRMJ</name>
<protein>
    <submittedName>
        <fullName evidence="3">Integrase core domain-containing protein</fullName>
    </submittedName>
</protein>
<dbReference type="Gene3D" id="3.30.420.10">
    <property type="entry name" value="Ribonuclease H-like superfamily/Ribonuclease H"/>
    <property type="match status" value="1"/>
</dbReference>
<dbReference type="NCBIfam" id="NF033577">
    <property type="entry name" value="transpos_IS481"/>
    <property type="match status" value="1"/>
</dbReference>
<dbReference type="GO" id="GO:0003676">
    <property type="term" value="F:nucleic acid binding"/>
    <property type="evidence" value="ECO:0007669"/>
    <property type="project" value="InterPro"/>
</dbReference>
<dbReference type="SUPFAM" id="SSF53098">
    <property type="entry name" value="Ribonuclease H-like"/>
    <property type="match status" value="1"/>
</dbReference>
<dbReference type="InterPro" id="IPR001584">
    <property type="entry name" value="Integrase_cat-core"/>
</dbReference>
<evidence type="ECO:0000256" key="1">
    <source>
        <dbReference type="SAM" id="MobiDB-lite"/>
    </source>
</evidence>
<dbReference type="InterPro" id="IPR012337">
    <property type="entry name" value="RNaseH-like_sf"/>
</dbReference>
<proteinExistence type="predicted"/>
<dbReference type="Pfam" id="PF13683">
    <property type="entry name" value="rve_3"/>
    <property type="match status" value="1"/>
</dbReference>
<sequence length="248" mass="27765">MHRILVRRGLNRLRDLDPPTGEPMREVIRYEHDRVGDLVHVDIKKLGRIPTGGGWRLHGIGTDEARGPERTGQGTGKVGHTYLHSALDDHSRLAYTEALDDEKAVSAVAFWHRAAAFLAAHGITPIRRCLADNGACYRSGTWADALAATGTKHKRTRPYTPRTNGKVERYQGTLAREWAYVRGYASEHERRAALADFLNYYNHERPHASLGGQPPISRTIGSDYRVTFDEPPQPLDTAPQQLAFEDLV</sequence>
<feature type="region of interest" description="Disordered" evidence="1">
    <location>
        <begin position="57"/>
        <end position="78"/>
    </location>
</feature>
<dbReference type="PANTHER" id="PTHR35004:SF6">
    <property type="entry name" value="TRANSPOSASE"/>
    <property type="match status" value="1"/>
</dbReference>
<reference evidence="4" key="1">
    <citation type="submission" date="2016-10" db="EMBL/GenBank/DDBJ databases">
        <authorList>
            <person name="Varghese N."/>
            <person name="Submissions S."/>
        </authorList>
    </citation>
    <scope>NUCLEOTIDE SEQUENCE [LARGE SCALE GENOMIC DNA]</scope>
    <source>
        <strain evidence="4">DSM 40318</strain>
    </source>
</reference>
<dbReference type="PROSITE" id="PS50994">
    <property type="entry name" value="INTEGRASE"/>
    <property type="match status" value="1"/>
</dbReference>
<feature type="domain" description="Integrase catalytic" evidence="2">
    <location>
        <begin position="46"/>
        <end position="223"/>
    </location>
</feature>
<dbReference type="AlphaFoldDB" id="A0A1H4IAF0"/>
<evidence type="ECO:0000259" key="2">
    <source>
        <dbReference type="PROSITE" id="PS50994"/>
    </source>
</evidence>
<dbReference type="EMBL" id="FNST01000001">
    <property type="protein sequence ID" value="SEB31037.1"/>
    <property type="molecule type" value="Genomic_DNA"/>
</dbReference>
<dbReference type="Proteomes" id="UP000198609">
    <property type="component" value="Unassembled WGS sequence"/>
</dbReference>
<accession>A0A1H4IAF0</accession>
<keyword evidence="4" id="KW-1185">Reference proteome</keyword>
<gene>
    <name evidence="3" type="ORF">SAMN04490356_0349</name>
</gene>
<organism evidence="3 4">
    <name type="scientific">Streptomyces melanosporofaciens</name>
    <dbReference type="NCBI Taxonomy" id="67327"/>
    <lineage>
        <taxon>Bacteria</taxon>
        <taxon>Bacillati</taxon>
        <taxon>Actinomycetota</taxon>
        <taxon>Actinomycetes</taxon>
        <taxon>Kitasatosporales</taxon>
        <taxon>Streptomycetaceae</taxon>
        <taxon>Streptomyces</taxon>
        <taxon>Streptomyces violaceusniger group</taxon>
    </lineage>
</organism>
<dbReference type="GO" id="GO:0015074">
    <property type="term" value="P:DNA integration"/>
    <property type="evidence" value="ECO:0007669"/>
    <property type="project" value="InterPro"/>
</dbReference>
<dbReference type="InterPro" id="IPR036397">
    <property type="entry name" value="RNaseH_sf"/>
</dbReference>
<evidence type="ECO:0000313" key="4">
    <source>
        <dbReference type="Proteomes" id="UP000198609"/>
    </source>
</evidence>
<dbReference type="InterPro" id="IPR047656">
    <property type="entry name" value="IS481-like_transpos"/>
</dbReference>